<comment type="caution">
    <text evidence="2">The sequence shown here is derived from an EMBL/GenBank/DDBJ whole genome shotgun (WGS) entry which is preliminary data.</text>
</comment>
<accession>A0A8X7QM74</accession>
<protein>
    <recommendedName>
        <fullName evidence="1">DUF7722 domain-containing protein</fullName>
    </recommendedName>
</protein>
<dbReference type="AlphaFoldDB" id="A0A8X7QM74"/>
<dbReference type="OrthoDB" id="1932905at2759"/>
<organism evidence="2 3">
    <name type="scientific">Brassica carinata</name>
    <name type="common">Ethiopian mustard</name>
    <name type="synonym">Abyssinian cabbage</name>
    <dbReference type="NCBI Taxonomy" id="52824"/>
    <lineage>
        <taxon>Eukaryota</taxon>
        <taxon>Viridiplantae</taxon>
        <taxon>Streptophyta</taxon>
        <taxon>Embryophyta</taxon>
        <taxon>Tracheophyta</taxon>
        <taxon>Spermatophyta</taxon>
        <taxon>Magnoliopsida</taxon>
        <taxon>eudicotyledons</taxon>
        <taxon>Gunneridae</taxon>
        <taxon>Pentapetalae</taxon>
        <taxon>rosids</taxon>
        <taxon>malvids</taxon>
        <taxon>Brassicales</taxon>
        <taxon>Brassicaceae</taxon>
        <taxon>Brassiceae</taxon>
        <taxon>Brassica</taxon>
    </lineage>
</organism>
<reference evidence="2 3" key="1">
    <citation type="submission" date="2020-02" db="EMBL/GenBank/DDBJ databases">
        <authorList>
            <person name="Ma Q."/>
            <person name="Huang Y."/>
            <person name="Song X."/>
            <person name="Pei D."/>
        </authorList>
    </citation>
    <scope>NUCLEOTIDE SEQUENCE [LARGE SCALE GENOMIC DNA]</scope>
    <source>
        <strain evidence="2">Sxm20200214</strain>
        <tissue evidence="2">Leaf</tissue>
    </source>
</reference>
<proteinExistence type="predicted"/>
<evidence type="ECO:0000313" key="2">
    <source>
        <dbReference type="EMBL" id="KAG2272636.1"/>
    </source>
</evidence>
<gene>
    <name evidence="2" type="ORF">Bca52824_067191</name>
</gene>
<dbReference type="PANTHER" id="PTHR33513">
    <property type="entry name" value="OS06G0523300 PROTEIN"/>
    <property type="match status" value="1"/>
</dbReference>
<dbReference type="PANTHER" id="PTHR33513:SF39">
    <property type="entry name" value="LIPOXYGENASE DOMAIN-CONTAINING PROTEIN"/>
    <property type="match status" value="1"/>
</dbReference>
<name>A0A8X7QM74_BRACI</name>
<keyword evidence="3" id="KW-1185">Reference proteome</keyword>
<evidence type="ECO:0000313" key="3">
    <source>
        <dbReference type="Proteomes" id="UP000886595"/>
    </source>
</evidence>
<dbReference type="InterPro" id="IPR056139">
    <property type="entry name" value="DUF7722"/>
</dbReference>
<dbReference type="Proteomes" id="UP000886595">
    <property type="component" value="Unassembled WGS sequence"/>
</dbReference>
<feature type="domain" description="DUF7722" evidence="1">
    <location>
        <begin position="43"/>
        <end position="90"/>
    </location>
</feature>
<sequence>MGKASWLLNFLIRHANKQESIENFDRNGVVEAPCSGFKMPLHYPKYTKDDYEKMEEWRLDLLLSEYGLLVFHDTTLHEKRAIAIETFLWPHEYERVGEC</sequence>
<evidence type="ECO:0000259" key="1">
    <source>
        <dbReference type="Pfam" id="PF24847"/>
    </source>
</evidence>
<dbReference type="EMBL" id="JAAMPC010000013">
    <property type="protein sequence ID" value="KAG2272636.1"/>
    <property type="molecule type" value="Genomic_DNA"/>
</dbReference>
<dbReference type="Pfam" id="PF24847">
    <property type="entry name" value="DUF7722"/>
    <property type="match status" value="1"/>
</dbReference>